<dbReference type="EMBL" id="MJIL01000083">
    <property type="protein sequence ID" value="OLQ74452.1"/>
    <property type="molecule type" value="Genomic_DNA"/>
</dbReference>
<dbReference type="Pfam" id="PF00936">
    <property type="entry name" value="BMC"/>
    <property type="match status" value="2"/>
</dbReference>
<feature type="domain" description="BMC" evidence="4">
    <location>
        <begin position="5"/>
        <end position="87"/>
    </location>
</feature>
<reference evidence="5 6" key="1">
    <citation type="submission" date="2016-09" db="EMBL/GenBank/DDBJ databases">
        <title>Photobacterium proteolyticum sp. nov. a protease producing bacterium isolated from ocean sediments of Laizhou Bay.</title>
        <authorList>
            <person name="Li Y."/>
        </authorList>
    </citation>
    <scope>NUCLEOTIDE SEQUENCE [LARGE SCALE GENOMIC DNA]</scope>
    <source>
        <strain evidence="5 6">13-12</strain>
    </source>
</reference>
<dbReference type="PANTHER" id="PTHR33941">
    <property type="entry name" value="PROPANEDIOL UTILIZATION PROTEIN PDUA"/>
    <property type="match status" value="1"/>
</dbReference>
<dbReference type="CDD" id="cd07053">
    <property type="entry name" value="BMC_PduT_repeat1"/>
    <property type="match status" value="1"/>
</dbReference>
<dbReference type="InterPro" id="IPR000249">
    <property type="entry name" value="BMC_dom"/>
</dbReference>
<keyword evidence="6" id="KW-1185">Reference proteome</keyword>
<dbReference type="CDD" id="cd07054">
    <property type="entry name" value="BMC_PduT_repeat2"/>
    <property type="match status" value="1"/>
</dbReference>
<dbReference type="SUPFAM" id="SSF143414">
    <property type="entry name" value="CcmK-like"/>
    <property type="match status" value="2"/>
</dbReference>
<comment type="subcellular location">
    <subcellularLocation>
        <location evidence="1">Bacterial microcompartment</location>
    </subcellularLocation>
</comment>
<dbReference type="STRING" id="1903952.BIT28_13610"/>
<dbReference type="AlphaFoldDB" id="A0A1Q9GJ13"/>
<organism evidence="5 6">
    <name type="scientific">Photobacterium proteolyticum</name>
    <dbReference type="NCBI Taxonomy" id="1903952"/>
    <lineage>
        <taxon>Bacteria</taxon>
        <taxon>Pseudomonadati</taxon>
        <taxon>Pseudomonadota</taxon>
        <taxon>Gammaproteobacteria</taxon>
        <taxon>Vibrionales</taxon>
        <taxon>Vibrionaceae</taxon>
        <taxon>Photobacterium</taxon>
    </lineage>
</organism>
<evidence type="ECO:0000256" key="2">
    <source>
        <dbReference type="ARBA" id="ARBA00024446"/>
    </source>
</evidence>
<evidence type="ECO:0000256" key="1">
    <source>
        <dbReference type="ARBA" id="ARBA00024322"/>
    </source>
</evidence>
<proteinExistence type="inferred from homology"/>
<evidence type="ECO:0000313" key="6">
    <source>
        <dbReference type="Proteomes" id="UP000186905"/>
    </source>
</evidence>
<dbReference type="Gene3D" id="3.30.70.1710">
    <property type="match status" value="2"/>
</dbReference>
<keyword evidence="2" id="KW-1283">Bacterial microcompartment</keyword>
<dbReference type="PIRSF" id="PIRSF034834">
    <property type="entry name" value="PduT"/>
    <property type="match status" value="1"/>
</dbReference>
<dbReference type="InterPro" id="IPR011238">
    <property type="entry name" value="Micro_shell_prot_PduT"/>
</dbReference>
<dbReference type="Proteomes" id="UP000186905">
    <property type="component" value="Unassembled WGS sequence"/>
</dbReference>
<gene>
    <name evidence="5" type="ORF">BIT28_13610</name>
</gene>
<dbReference type="RefSeq" id="WP_075765466.1">
    <property type="nucleotide sequence ID" value="NZ_MJIL01000083.1"/>
</dbReference>
<accession>A0A1Q9GJ13</accession>
<dbReference type="PANTHER" id="PTHR33941:SF11">
    <property type="entry name" value="BACTERIAL MICROCOMPARTMENT SHELL PROTEIN PDUJ"/>
    <property type="match status" value="1"/>
</dbReference>
<sequence length="183" mass="18520">MRLQTIGCVELNSVAVGIQVADAMIKAASVELVMAKTTCPGRYLIVIAGDTSAVTSSVESGCMIGSSMVVDRFIIPRVHHSVASALQGVPEANDMAALGVIEVYTCAGCILAADAAAKAANVQVLDIRFAAGLAGKAFVILSGDVSSVQAAVEAGVTGVGDSGPVLSHVVIPAPSQDLHKYIV</sequence>
<dbReference type="InterPro" id="IPR037233">
    <property type="entry name" value="CcmK-like_sf"/>
</dbReference>
<dbReference type="InterPro" id="IPR050575">
    <property type="entry name" value="BMC_shell"/>
</dbReference>
<evidence type="ECO:0000256" key="3">
    <source>
        <dbReference type="PROSITE-ProRule" id="PRU01278"/>
    </source>
</evidence>
<feature type="domain" description="BMC" evidence="4">
    <location>
        <begin position="97"/>
        <end position="183"/>
    </location>
</feature>
<dbReference type="InterPro" id="IPR044872">
    <property type="entry name" value="CcmK/CsoS1_BMC"/>
</dbReference>
<dbReference type="PROSITE" id="PS51930">
    <property type="entry name" value="BMC_2"/>
    <property type="match status" value="2"/>
</dbReference>
<comment type="similarity">
    <text evidence="3">Belongs to the bacterial microcompartments protein family.</text>
</comment>
<evidence type="ECO:0000259" key="4">
    <source>
        <dbReference type="PROSITE" id="PS51930"/>
    </source>
</evidence>
<name>A0A1Q9GJ13_9GAMM</name>
<dbReference type="OrthoDB" id="9791973at2"/>
<dbReference type="GO" id="GO:0031469">
    <property type="term" value="C:bacterial microcompartment"/>
    <property type="evidence" value="ECO:0007669"/>
    <property type="project" value="UniProtKB-SubCell"/>
</dbReference>
<comment type="caution">
    <text evidence="5">The sequence shown here is derived from an EMBL/GenBank/DDBJ whole genome shotgun (WGS) entry which is preliminary data.</text>
</comment>
<dbReference type="SMART" id="SM00877">
    <property type="entry name" value="BMC"/>
    <property type="match status" value="2"/>
</dbReference>
<protein>
    <submittedName>
        <fullName evidence="5">Propanediol utilization protein</fullName>
    </submittedName>
</protein>
<evidence type="ECO:0000313" key="5">
    <source>
        <dbReference type="EMBL" id="OLQ74452.1"/>
    </source>
</evidence>